<evidence type="ECO:0000259" key="7">
    <source>
        <dbReference type="Pfam" id="PF07195"/>
    </source>
</evidence>
<keyword evidence="3 5" id="KW-0175">Coiled coil</keyword>
<dbReference type="PATRIC" id="fig|1002809.3.peg.3304"/>
<dbReference type="STRING" id="1002809.SSIL_3271"/>
<keyword evidence="8" id="KW-0969">Cilium</keyword>
<feature type="domain" description="Flagellar hook-associated protein 2 C-terminal" evidence="7">
    <location>
        <begin position="559"/>
        <end position="798"/>
    </location>
</feature>
<dbReference type="Proteomes" id="UP000006691">
    <property type="component" value="Chromosome"/>
</dbReference>
<feature type="coiled-coil region" evidence="5">
    <location>
        <begin position="727"/>
        <end position="781"/>
    </location>
</feature>
<comment type="subcellular location">
    <subcellularLocation>
        <location evidence="5">Secreted</location>
    </subcellularLocation>
    <subcellularLocation>
        <location evidence="5">Bacterial flagellum</location>
    </subcellularLocation>
</comment>
<dbReference type="HOGENOM" id="CLU_015182_0_0_9"/>
<reference evidence="8 9" key="2">
    <citation type="journal article" date="2012" name="J. Biosci. Bioeng.">
        <title>Complete genome sequence and characterization of the N-acylhomoserine lactone-degrading gene of the potato leaf-associated Solibacillus silvestris.</title>
        <authorList>
            <person name="Morohoshi T."/>
            <person name="Tominaga Y."/>
            <person name="Someya N."/>
            <person name="Ikeda T."/>
        </authorList>
    </citation>
    <scope>NUCLEOTIDE SEQUENCE [LARGE SCALE GENOMIC DNA]</scope>
    <source>
        <strain evidence="8 9">StLB046</strain>
    </source>
</reference>
<evidence type="ECO:0000256" key="5">
    <source>
        <dbReference type="RuleBase" id="RU362066"/>
    </source>
</evidence>
<dbReference type="Pfam" id="PF07195">
    <property type="entry name" value="FliD_C"/>
    <property type="match status" value="1"/>
</dbReference>
<keyword evidence="4 5" id="KW-0975">Bacterial flagellum</keyword>
<dbReference type="InterPro" id="IPR040026">
    <property type="entry name" value="FliD"/>
</dbReference>
<evidence type="ECO:0000256" key="3">
    <source>
        <dbReference type="ARBA" id="ARBA00023054"/>
    </source>
</evidence>
<dbReference type="PANTHER" id="PTHR30288:SF0">
    <property type="entry name" value="FLAGELLAR HOOK-ASSOCIATED PROTEIN 2"/>
    <property type="match status" value="1"/>
</dbReference>
<comment type="subunit">
    <text evidence="2 5">Homopentamer.</text>
</comment>
<evidence type="ECO:0000256" key="1">
    <source>
        <dbReference type="ARBA" id="ARBA00009764"/>
    </source>
</evidence>
<dbReference type="RefSeq" id="WP_014824639.1">
    <property type="nucleotide sequence ID" value="NC_018065.1"/>
</dbReference>
<accession>F2F306</accession>
<evidence type="ECO:0000259" key="6">
    <source>
        <dbReference type="Pfam" id="PF02465"/>
    </source>
</evidence>
<dbReference type="InterPro" id="IPR010809">
    <property type="entry name" value="FliD_C"/>
</dbReference>
<dbReference type="EMBL" id="AP012157">
    <property type="protein sequence ID" value="BAK17694.1"/>
    <property type="molecule type" value="Genomic_DNA"/>
</dbReference>
<sequence>MVTRIGGLASGMDIDALVEKLMNAERAPLNKLTQKKQTYEWQRDAYRGVNTKLKTFDTYIADNLVLKTLNSKTATSSNTNLVSATATGKATGTLSIEGVSQLATNARALGNQISAVGSTKMSAIPGNATGTFELKAIQADGSMAKEATKIEITADMTVNQFVSKVNASNAGVNVVFENGRFSFTAKNSGDNKSGEEIQITAGKDIVQKLGFFEGADTPQKLDAAKFQTIDGKNAIFQVNGIATERTTNSFSISGYNVTLKDTFNAEKTNVEKYNAALKEWQNTTNSAFTTQLTDAETLKNSTASAYTTAQTAYNDAKNTLFGESIQKQEAFNELGSLFINGLTTNEKNLILNVQDPLNPKTLDDFNTQIEAWKNSSNEVEKKLGEKLSSLNDSQKTNLFNLSAEELQGFTDQANYNTLGLSFLGDLTSQEQTLLANNGTAFTKDSLNSQITTWKESTIQVEKDLAKKLEVLNDTQKETLVGLNSTALTNLSNLGKAEVDMQKALQEKNSKDSEYNNLVDRQAKAKVAFEDALGQPIPTDDFGDIKLTELQSSTGKPVPTSSASPVTMTSTTNVDEMMTKIKEFVTTYNGLIKDLNDQTKETKYRDYAPLTAEQKKDMEENEIKLWEEKAKSGLLRNDSLVRNGLSNLRSLIYQSNPGLEGSKYDTLFNVGITTSKSYNDGGTLEIDDEKLRKAIEEDPDAVERLFKNAEGKKEDVVDGKTVDTRGYLDKLRDSMKSLEINIEKKAGRSTMTDAQYAIGKSLMDNEKRIDTWQNKLKNIEARYWKQFTAMETAINKANQQSSMFMQG</sequence>
<gene>
    <name evidence="8" type="ordered locus">SSIL_3271</name>
</gene>
<dbReference type="Pfam" id="PF02465">
    <property type="entry name" value="FliD_N"/>
    <property type="match status" value="1"/>
</dbReference>
<evidence type="ECO:0000256" key="2">
    <source>
        <dbReference type="ARBA" id="ARBA00011255"/>
    </source>
</evidence>
<dbReference type="AlphaFoldDB" id="F2F306"/>
<reference evidence="9" key="1">
    <citation type="submission" date="2011-04" db="EMBL/GenBank/DDBJ databases">
        <title>Genome sequence of Solibacillus silvestris StLB046.</title>
        <authorList>
            <person name="Morohoshi T."/>
            <person name="Someya N."/>
            <person name="Ikeda T."/>
        </authorList>
    </citation>
    <scope>NUCLEOTIDE SEQUENCE [LARGE SCALE GENOMIC DNA]</scope>
    <source>
        <strain evidence="9">StLB046</strain>
    </source>
</reference>
<comment type="function">
    <text evidence="5">Required for morphogenesis and for the elongation of the flagellar filament by facilitating polymerization of the flagellin monomers at the tip of growing filament. Forms a capping structure, which prevents flagellin subunits (transported through the central channel of the flagellum) from leaking out without polymerization at the distal end.</text>
</comment>
<comment type="similarity">
    <text evidence="1 5">Belongs to the FliD family.</text>
</comment>
<protein>
    <recommendedName>
        <fullName evidence="5">Flagellar hook-associated protein 2</fullName>
        <shortName evidence="5">HAP2</shortName>
    </recommendedName>
    <alternativeName>
        <fullName evidence="5">Flagellar cap protein</fullName>
    </alternativeName>
</protein>
<dbReference type="GO" id="GO:0009424">
    <property type="term" value="C:bacterial-type flagellum hook"/>
    <property type="evidence" value="ECO:0007669"/>
    <property type="project" value="UniProtKB-UniRule"/>
</dbReference>
<dbReference type="GO" id="GO:0071973">
    <property type="term" value="P:bacterial-type flagellum-dependent cell motility"/>
    <property type="evidence" value="ECO:0007669"/>
    <property type="project" value="TreeGrafter"/>
</dbReference>
<proteinExistence type="inferred from homology"/>
<evidence type="ECO:0000256" key="4">
    <source>
        <dbReference type="ARBA" id="ARBA00023143"/>
    </source>
</evidence>
<keyword evidence="9" id="KW-1185">Reference proteome</keyword>
<dbReference type="PANTHER" id="PTHR30288">
    <property type="entry name" value="FLAGELLAR CAP/ASSEMBLY PROTEIN FLID"/>
    <property type="match status" value="1"/>
</dbReference>
<dbReference type="GO" id="GO:0007155">
    <property type="term" value="P:cell adhesion"/>
    <property type="evidence" value="ECO:0007669"/>
    <property type="project" value="InterPro"/>
</dbReference>
<keyword evidence="5" id="KW-0964">Secreted</keyword>
<evidence type="ECO:0000313" key="9">
    <source>
        <dbReference type="Proteomes" id="UP000006691"/>
    </source>
</evidence>
<evidence type="ECO:0000313" key="8">
    <source>
        <dbReference type="EMBL" id="BAK17694.1"/>
    </source>
</evidence>
<keyword evidence="8" id="KW-0966">Cell projection</keyword>
<dbReference type="eggNOG" id="COG1345">
    <property type="taxonomic scope" value="Bacteria"/>
</dbReference>
<feature type="domain" description="Flagellar hook-associated protein 2 N-terminal" evidence="6">
    <location>
        <begin position="10"/>
        <end position="105"/>
    </location>
</feature>
<keyword evidence="8" id="KW-0282">Flagellum</keyword>
<dbReference type="KEGG" id="siv:SSIL_3271"/>
<dbReference type="GO" id="GO:0005576">
    <property type="term" value="C:extracellular region"/>
    <property type="evidence" value="ECO:0007669"/>
    <property type="project" value="UniProtKB-SubCell"/>
</dbReference>
<dbReference type="GO" id="GO:0009421">
    <property type="term" value="C:bacterial-type flagellum filament cap"/>
    <property type="evidence" value="ECO:0007669"/>
    <property type="project" value="InterPro"/>
</dbReference>
<name>F2F306_SOLSS</name>
<dbReference type="InterPro" id="IPR003481">
    <property type="entry name" value="FliD_N"/>
</dbReference>
<organism evidence="8 9">
    <name type="scientific">Solibacillus silvestris (strain StLB046)</name>
    <name type="common">Bacillus silvestris</name>
    <dbReference type="NCBI Taxonomy" id="1002809"/>
    <lineage>
        <taxon>Bacteria</taxon>
        <taxon>Bacillati</taxon>
        <taxon>Bacillota</taxon>
        <taxon>Bacilli</taxon>
        <taxon>Bacillales</taxon>
        <taxon>Caryophanaceae</taxon>
        <taxon>Solibacillus</taxon>
    </lineage>
</organism>